<organism evidence="5 6">
    <name type="scientific">Knufia fluminis</name>
    <dbReference type="NCBI Taxonomy" id="191047"/>
    <lineage>
        <taxon>Eukaryota</taxon>
        <taxon>Fungi</taxon>
        <taxon>Dikarya</taxon>
        <taxon>Ascomycota</taxon>
        <taxon>Pezizomycotina</taxon>
        <taxon>Eurotiomycetes</taxon>
        <taxon>Chaetothyriomycetidae</taxon>
        <taxon>Chaetothyriales</taxon>
        <taxon>Trichomeriaceae</taxon>
        <taxon>Knufia</taxon>
    </lineage>
</organism>
<keyword evidence="6" id="KW-1185">Reference proteome</keyword>
<feature type="domain" description="Post-transcriptional regulator MKT1 N-terminal" evidence="4">
    <location>
        <begin position="305"/>
        <end position="393"/>
    </location>
</feature>
<protein>
    <recommendedName>
        <fullName evidence="7">XPG N-terminal domain-containing protein</fullName>
    </recommendedName>
</protein>
<dbReference type="InterPro" id="IPR037314">
    <property type="entry name" value="MKT1_H3TH"/>
</dbReference>
<dbReference type="CDD" id="cd09902">
    <property type="entry name" value="H3TH_MKT1"/>
    <property type="match status" value="1"/>
</dbReference>
<dbReference type="Pfam" id="PF12246">
    <property type="entry name" value="MKT1_C"/>
    <property type="match status" value="1"/>
</dbReference>
<accession>A0AAN8I4N6</accession>
<evidence type="ECO:0000259" key="4">
    <source>
        <dbReference type="Pfam" id="PF12247"/>
    </source>
</evidence>
<dbReference type="InterPro" id="IPR006084">
    <property type="entry name" value="XPG/Rad2"/>
</dbReference>
<dbReference type="Proteomes" id="UP001316803">
    <property type="component" value="Unassembled WGS sequence"/>
</dbReference>
<feature type="domain" description="Post-transcriptional regulator MKT1 C-terminal" evidence="3">
    <location>
        <begin position="475"/>
        <end position="715"/>
    </location>
</feature>
<dbReference type="SUPFAM" id="SSF88723">
    <property type="entry name" value="PIN domain-like"/>
    <property type="match status" value="1"/>
</dbReference>
<evidence type="ECO:0000259" key="3">
    <source>
        <dbReference type="Pfam" id="PF12246"/>
    </source>
</evidence>
<evidence type="ECO:0008006" key="7">
    <source>
        <dbReference type="Google" id="ProtNLM"/>
    </source>
</evidence>
<dbReference type="InterPro" id="IPR022040">
    <property type="entry name" value="MKT1_N"/>
</dbReference>
<evidence type="ECO:0000256" key="1">
    <source>
        <dbReference type="ARBA" id="ARBA00022845"/>
    </source>
</evidence>
<evidence type="ECO:0000256" key="2">
    <source>
        <dbReference type="ARBA" id="ARBA00024023"/>
    </source>
</evidence>
<evidence type="ECO:0000313" key="6">
    <source>
        <dbReference type="Proteomes" id="UP001316803"/>
    </source>
</evidence>
<dbReference type="CDD" id="cd09858">
    <property type="entry name" value="PIN_MKT1"/>
    <property type="match status" value="1"/>
</dbReference>
<dbReference type="AlphaFoldDB" id="A0AAN8I4N6"/>
<dbReference type="InterPro" id="IPR029060">
    <property type="entry name" value="PIN-like_dom_sf"/>
</dbReference>
<dbReference type="InterPro" id="IPR022039">
    <property type="entry name" value="MKT1_C"/>
</dbReference>
<dbReference type="PANTHER" id="PTHR11081">
    <property type="entry name" value="FLAP ENDONUCLEASE FAMILY MEMBER"/>
    <property type="match status" value="1"/>
</dbReference>
<reference evidence="5 6" key="1">
    <citation type="submission" date="2022-12" db="EMBL/GenBank/DDBJ databases">
        <title>Genomic features and morphological characterization of a novel Knufia sp. strain isolated from spacecraft assembly facility.</title>
        <authorList>
            <person name="Teixeira M."/>
            <person name="Chander A.M."/>
            <person name="Stajich J.E."/>
            <person name="Venkateswaran K."/>
        </authorList>
    </citation>
    <scope>NUCLEOTIDE SEQUENCE [LARGE SCALE GENOMIC DNA]</scope>
    <source>
        <strain evidence="5 6">FJI-L2-BK-P2</strain>
    </source>
</reference>
<sequence length="718" mass="80479">MSIQKLETWAAKFVNTLPLSSLDGAVIGVDASYYLDQCLNENNEEPLKVALGGIPFTLTARIEEDLQAARDAGVKLIFIFDGLDYVNKTPAGAESSESQAAHESGWTHYLQGDPKSTVQDFGKAKYPLSLVLRHLRKTLLSNEVDFLVAPFSSLAWLAYLYHMDQGQPIDAIMASPDAFLFDVDKVILGIDAKEQNFNWLQKADCVTAAGNPSPQAFKDAQLLLGSRFLPTFPLLQRNQIPTIREALVLLGRGPVLQLCNQYREDPAVAQSDYADRYKKAIMTIRHHVIMTPDGSVQPMDLQHAPGEVHAFVGQRLPDELFFYISRGLLDPQVPNWLAANEIKLTLPGGSIDCEPFRRFVFDQLNPLRLQSLKLLSECLHFYWQSRPISIKSWDGRNITQPLKDVTPLKEKVSSWKVQDSVTPASKSARVSSVLSCLRLLKDKDFVQKTITSAKDRIEHPALKSQTEIISNVFWRFLHTRGFVDDKHQLTSWGHMLEVALATMDGGSRKEEQGVIAVEMLRMGVLNTQSITGSNVASSDKSYDHKRYTNLLSKIACLGRLKHEPVGYVGPLDRSLLTFAWEITTIRESLRNLCETILTTMFLNGDVSREREDWHELSQRLPFLSDNGSSLGIAVKSYLDALNDKAEAGVSLSELKEQVKSQEKQYTWFSKIENGTIHKSLETAFKLFDAVEAAVKSGEKEVKEAATFTAADEWLSTRR</sequence>
<dbReference type="Pfam" id="PF12247">
    <property type="entry name" value="MKT1_N"/>
    <property type="match status" value="1"/>
</dbReference>
<evidence type="ECO:0000313" key="5">
    <source>
        <dbReference type="EMBL" id="KAK5951949.1"/>
    </source>
</evidence>
<proteinExistence type="inferred from homology"/>
<name>A0AAN8I4N6_9EURO</name>
<dbReference type="EMBL" id="JAKLMC020000017">
    <property type="protein sequence ID" value="KAK5951949.1"/>
    <property type="molecule type" value="Genomic_DNA"/>
</dbReference>
<keyword evidence="1" id="KW-0810">Translation regulation</keyword>
<dbReference type="GO" id="GO:0003730">
    <property type="term" value="F:mRNA 3'-UTR binding"/>
    <property type="evidence" value="ECO:0007669"/>
    <property type="project" value="TreeGrafter"/>
</dbReference>
<comment type="similarity">
    <text evidence="2">Belongs to the XPG/RAD2 endonuclease family.</text>
</comment>
<comment type="caution">
    <text evidence="5">The sequence shown here is derived from an EMBL/GenBank/DDBJ whole genome shotgun (WGS) entry which is preliminary data.</text>
</comment>
<gene>
    <name evidence="5" type="ORF">OHC33_006835</name>
</gene>
<dbReference type="Gene3D" id="3.40.50.1010">
    <property type="entry name" value="5'-nuclease"/>
    <property type="match status" value="1"/>
</dbReference>
<dbReference type="PANTHER" id="PTHR11081:SF32">
    <property type="entry name" value="POST-TRANSCRIPTIONAL REGULATOR MKT1"/>
    <property type="match status" value="1"/>
</dbReference>
<dbReference type="GO" id="GO:0006417">
    <property type="term" value="P:regulation of translation"/>
    <property type="evidence" value="ECO:0007669"/>
    <property type="project" value="UniProtKB-KW"/>
</dbReference>